<evidence type="ECO:0000256" key="3">
    <source>
        <dbReference type="ARBA" id="ARBA00015419"/>
    </source>
</evidence>
<dbReference type="InterPro" id="IPR039910">
    <property type="entry name" value="D15-like"/>
</dbReference>
<accession>A0A5S3VF13</accession>
<keyword evidence="6" id="KW-0732">Signal</keyword>
<dbReference type="EMBL" id="PNBX01000003">
    <property type="protein sequence ID" value="TMO70453.1"/>
    <property type="molecule type" value="Genomic_DNA"/>
</dbReference>
<dbReference type="InterPro" id="IPR035243">
    <property type="entry name" value="TamA_POTRA_Dom_1"/>
</dbReference>
<sequence>MLVLLFNYKIRAFNQVSKRLFGCICLVVALWSHFLNAQANVQLETLKIQGVEGAVAQNVSGFLQPFLKRRFSAADHAIARKDVESALQAFGYYNSKIALTLTDHQQTLQVDIAAQERLKWNAIDIEVLMHSEADPFIDELVLNVPIKLNEPVRHDLYQKTKAQLESVLLARGYFDFRWIDSQLRVNKKRQQASVVLRIEAGVRYRFGRIVMNTDVKTKTYIRHLAPFQHNAFYQADLLSEFNLSLNATPYFSAIKVYPLLKERENRQVPIRVDVYEKPANSYEVGGGYSTDLGARGRFKWSKPWVSEQGHFIESNLSLSEQQQDITASYTIPVSNPNDDVWRVLGGYQIQDQVTDNVETKIWNIQLQRQWLTDDDWVRTAFIKREHQTTQRGVNVDNLPQVKTEMLLSGVSYAKKHSKGGALPYWGNEQLFSVEVASKELISSASLVKVNWKNTWLRSYKARHLVFARVDLGAIIADEIKAVPFNMRFFAGGDQSIRGFAYQSVAPRDEQGELLGGKYMVTSAAEYNYQFLPNWRAAVFIDAGAVDNEALSDWSVGGGFGIRYITPIGPIRLDHAWGLSKASKSTRLSIVIGPEI</sequence>
<evidence type="ECO:0000256" key="8">
    <source>
        <dbReference type="ARBA" id="ARBA00023237"/>
    </source>
</evidence>
<dbReference type="InterPro" id="IPR000184">
    <property type="entry name" value="Bac_surfAg_D15"/>
</dbReference>
<evidence type="ECO:0000256" key="6">
    <source>
        <dbReference type="ARBA" id="ARBA00022729"/>
    </source>
</evidence>
<gene>
    <name evidence="13" type="ORF">CWC19_01160</name>
</gene>
<name>A0A5S3VF13_9GAMM</name>
<evidence type="ECO:0000256" key="5">
    <source>
        <dbReference type="ARBA" id="ARBA00022692"/>
    </source>
</evidence>
<protein>
    <recommendedName>
        <fullName evidence="3">Translocation and assembly module subunit TamA</fullName>
    </recommendedName>
    <alternativeName>
        <fullName evidence="9">Autotransporter assembly factor TamA</fullName>
    </alternativeName>
</protein>
<reference evidence="13 14" key="1">
    <citation type="submission" date="2018-01" db="EMBL/GenBank/DDBJ databases">
        <authorList>
            <person name="Paulsen S."/>
            <person name="Gram L.K."/>
        </authorList>
    </citation>
    <scope>NUCLEOTIDE SEQUENCE [LARGE SCALE GENOMIC DNA]</scope>
    <source>
        <strain evidence="13 14">S3790</strain>
    </source>
</reference>
<keyword evidence="8" id="KW-0998">Cell outer membrane</keyword>
<proteinExistence type="inferred from homology"/>
<dbReference type="GO" id="GO:0009279">
    <property type="term" value="C:cell outer membrane"/>
    <property type="evidence" value="ECO:0007669"/>
    <property type="project" value="UniProtKB-SubCell"/>
</dbReference>
<feature type="domain" description="Bacterial surface antigen (D15)" evidence="11">
    <location>
        <begin position="309"/>
        <end position="583"/>
    </location>
</feature>
<comment type="subunit">
    <text evidence="10">Interacts with TamB to form the translocation and assembly module (TAM).</text>
</comment>
<reference evidence="14" key="2">
    <citation type="submission" date="2019-06" db="EMBL/GenBank/DDBJ databases">
        <title>Co-occurence of chitin degradation, pigmentation and bioactivity in marine Pseudoalteromonas.</title>
        <authorList>
            <person name="Sonnenschein E.C."/>
            <person name="Bech P.K."/>
        </authorList>
    </citation>
    <scope>NUCLEOTIDE SEQUENCE [LARGE SCALE GENOMIC DNA]</scope>
    <source>
        <strain evidence="14">S3790</strain>
    </source>
</reference>
<dbReference type="PANTHER" id="PTHR12815:SF47">
    <property type="entry name" value="TRANSLOCATION AND ASSEMBLY MODULE SUBUNIT TAMA"/>
    <property type="match status" value="1"/>
</dbReference>
<dbReference type="Gene3D" id="3.10.20.310">
    <property type="entry name" value="membrane protein fhac"/>
    <property type="match status" value="3"/>
</dbReference>
<evidence type="ECO:0000313" key="13">
    <source>
        <dbReference type="EMBL" id="TMO70453.1"/>
    </source>
</evidence>
<evidence type="ECO:0000313" key="14">
    <source>
        <dbReference type="Proteomes" id="UP000307217"/>
    </source>
</evidence>
<evidence type="ECO:0000256" key="2">
    <source>
        <dbReference type="ARBA" id="ARBA00010248"/>
    </source>
</evidence>
<evidence type="ECO:0000259" key="11">
    <source>
        <dbReference type="Pfam" id="PF01103"/>
    </source>
</evidence>
<comment type="subcellular location">
    <subcellularLocation>
        <location evidence="1">Cell outer membrane</location>
    </subcellularLocation>
</comment>
<dbReference type="PANTHER" id="PTHR12815">
    <property type="entry name" value="SORTING AND ASSEMBLY MACHINERY SAMM50 PROTEIN FAMILY MEMBER"/>
    <property type="match status" value="1"/>
</dbReference>
<dbReference type="GO" id="GO:0009306">
    <property type="term" value="P:protein secretion"/>
    <property type="evidence" value="ECO:0007669"/>
    <property type="project" value="TreeGrafter"/>
</dbReference>
<dbReference type="AlphaFoldDB" id="A0A5S3VF13"/>
<keyword evidence="7" id="KW-0472">Membrane</keyword>
<evidence type="ECO:0000256" key="1">
    <source>
        <dbReference type="ARBA" id="ARBA00004442"/>
    </source>
</evidence>
<keyword evidence="5" id="KW-0812">Transmembrane</keyword>
<dbReference type="OrthoDB" id="9803054at2"/>
<feature type="domain" description="TamA POTRA" evidence="12">
    <location>
        <begin position="46"/>
        <end position="112"/>
    </location>
</feature>
<comment type="caution">
    <text evidence="13">The sequence shown here is derived from an EMBL/GenBank/DDBJ whole genome shotgun (WGS) entry which is preliminary data.</text>
</comment>
<evidence type="ECO:0000256" key="9">
    <source>
        <dbReference type="ARBA" id="ARBA00033063"/>
    </source>
</evidence>
<dbReference type="Proteomes" id="UP000307217">
    <property type="component" value="Unassembled WGS sequence"/>
</dbReference>
<dbReference type="Pfam" id="PF17243">
    <property type="entry name" value="POTRA_TamA_1"/>
    <property type="match status" value="1"/>
</dbReference>
<evidence type="ECO:0000256" key="4">
    <source>
        <dbReference type="ARBA" id="ARBA00022452"/>
    </source>
</evidence>
<evidence type="ECO:0000259" key="12">
    <source>
        <dbReference type="Pfam" id="PF17243"/>
    </source>
</evidence>
<comment type="similarity">
    <text evidence="2">Belongs to the TamA family.</text>
</comment>
<dbReference type="Pfam" id="PF01103">
    <property type="entry name" value="Omp85"/>
    <property type="match status" value="1"/>
</dbReference>
<dbReference type="GO" id="GO:0097347">
    <property type="term" value="C:TAM protein secretion complex"/>
    <property type="evidence" value="ECO:0007669"/>
    <property type="project" value="TreeGrafter"/>
</dbReference>
<organism evidence="13 14">
    <name type="scientific">Pseudoalteromonas aurantia</name>
    <dbReference type="NCBI Taxonomy" id="43654"/>
    <lineage>
        <taxon>Bacteria</taxon>
        <taxon>Pseudomonadati</taxon>
        <taxon>Pseudomonadota</taxon>
        <taxon>Gammaproteobacteria</taxon>
        <taxon>Alteromonadales</taxon>
        <taxon>Pseudoalteromonadaceae</taxon>
        <taxon>Pseudoalteromonas</taxon>
    </lineage>
</organism>
<dbReference type="Gene3D" id="2.40.160.50">
    <property type="entry name" value="membrane protein fhac: a member of the omp85/tpsb transporter family"/>
    <property type="match status" value="1"/>
</dbReference>
<keyword evidence="4" id="KW-1134">Transmembrane beta strand</keyword>
<evidence type="ECO:0000256" key="7">
    <source>
        <dbReference type="ARBA" id="ARBA00023136"/>
    </source>
</evidence>
<evidence type="ECO:0000256" key="10">
    <source>
        <dbReference type="ARBA" id="ARBA00093548"/>
    </source>
</evidence>